<proteinExistence type="predicted"/>
<dbReference type="AlphaFoldDB" id="A0A8S2YT00"/>
<dbReference type="EMBL" id="CAJOBH010092082">
    <property type="protein sequence ID" value="CAF4570175.1"/>
    <property type="molecule type" value="Genomic_DNA"/>
</dbReference>
<feature type="non-terminal residue" evidence="2">
    <location>
        <position position="1"/>
    </location>
</feature>
<protein>
    <submittedName>
        <fullName evidence="2">Uncharacterized protein</fullName>
    </submittedName>
</protein>
<evidence type="ECO:0000256" key="1">
    <source>
        <dbReference type="SAM" id="MobiDB-lite"/>
    </source>
</evidence>
<dbReference type="Proteomes" id="UP000681967">
    <property type="component" value="Unassembled WGS sequence"/>
</dbReference>
<reference evidence="2" key="1">
    <citation type="submission" date="2021-02" db="EMBL/GenBank/DDBJ databases">
        <authorList>
            <person name="Nowell W R."/>
        </authorList>
    </citation>
    <scope>NUCLEOTIDE SEQUENCE</scope>
</reference>
<evidence type="ECO:0000313" key="3">
    <source>
        <dbReference type="Proteomes" id="UP000681967"/>
    </source>
</evidence>
<feature type="compositionally biased region" description="Basic and acidic residues" evidence="1">
    <location>
        <begin position="1"/>
        <end position="10"/>
    </location>
</feature>
<name>A0A8S2YT00_9BILA</name>
<gene>
    <name evidence="2" type="ORF">BYL167_LOCUS38877</name>
</gene>
<feature type="region of interest" description="Disordered" evidence="1">
    <location>
        <begin position="1"/>
        <end position="47"/>
    </location>
</feature>
<feature type="compositionally biased region" description="Polar residues" evidence="1">
    <location>
        <begin position="27"/>
        <end position="47"/>
    </location>
</feature>
<feature type="compositionally biased region" description="Low complexity" evidence="1">
    <location>
        <begin position="13"/>
        <end position="26"/>
    </location>
</feature>
<organism evidence="2 3">
    <name type="scientific">Rotaria magnacalcarata</name>
    <dbReference type="NCBI Taxonomy" id="392030"/>
    <lineage>
        <taxon>Eukaryota</taxon>
        <taxon>Metazoa</taxon>
        <taxon>Spiralia</taxon>
        <taxon>Gnathifera</taxon>
        <taxon>Rotifera</taxon>
        <taxon>Eurotatoria</taxon>
        <taxon>Bdelloidea</taxon>
        <taxon>Philodinida</taxon>
        <taxon>Philodinidae</taxon>
        <taxon>Rotaria</taxon>
    </lineage>
</organism>
<evidence type="ECO:0000313" key="2">
    <source>
        <dbReference type="EMBL" id="CAF4570175.1"/>
    </source>
</evidence>
<accession>A0A8S2YT00</accession>
<comment type="caution">
    <text evidence="2">The sequence shown here is derived from an EMBL/GenBank/DDBJ whole genome shotgun (WGS) entry which is preliminary data.</text>
</comment>
<sequence length="122" mass="13721">MNHYENDNHPKVSSSSAAAAASSSSSKNNLFQNIQQPPRATTQSTLSEYSAKKRLIYPNVPKRTQRQCSSINEHDTIETQSEICIIPSETISEKNDIHPSIVSSTNQNDYIRHNLELITKYT</sequence>